<keyword evidence="1" id="KW-0812">Transmembrane</keyword>
<organism evidence="2 3">
    <name type="scientific">Muribacter muris</name>
    <dbReference type="NCBI Taxonomy" id="67855"/>
    <lineage>
        <taxon>Bacteria</taxon>
        <taxon>Pseudomonadati</taxon>
        <taxon>Pseudomonadota</taxon>
        <taxon>Gammaproteobacteria</taxon>
        <taxon>Pasteurellales</taxon>
        <taxon>Pasteurellaceae</taxon>
        <taxon>Muribacter</taxon>
    </lineage>
</organism>
<evidence type="ECO:0008006" key="4">
    <source>
        <dbReference type="Google" id="ProtNLM"/>
    </source>
</evidence>
<keyword evidence="3" id="KW-1185">Reference proteome</keyword>
<dbReference type="EMBL" id="JWIZ01000059">
    <property type="protein sequence ID" value="KMK50932.1"/>
    <property type="molecule type" value="Genomic_DNA"/>
</dbReference>
<keyword evidence="1" id="KW-0472">Membrane</keyword>
<protein>
    <recommendedName>
        <fullName evidence="4">Polymer-forming cytoskeletal protein</fullName>
    </recommendedName>
</protein>
<dbReference type="Proteomes" id="UP000036270">
    <property type="component" value="Unassembled WGS sequence"/>
</dbReference>
<gene>
    <name evidence="2" type="ORF">RO21_09115</name>
</gene>
<dbReference type="InterPro" id="IPR011004">
    <property type="entry name" value="Trimer_LpxA-like_sf"/>
</dbReference>
<feature type="transmembrane region" description="Helical" evidence="1">
    <location>
        <begin position="21"/>
        <end position="43"/>
    </location>
</feature>
<dbReference type="SUPFAM" id="SSF51161">
    <property type="entry name" value="Trimeric LpxA-like enzymes"/>
    <property type="match status" value="1"/>
</dbReference>
<dbReference type="STRING" id="67855.RO21_09115"/>
<name>A0A0J5S281_9PAST</name>
<evidence type="ECO:0000313" key="2">
    <source>
        <dbReference type="EMBL" id="KMK50932.1"/>
    </source>
</evidence>
<feature type="non-terminal residue" evidence="2">
    <location>
        <position position="93"/>
    </location>
</feature>
<reference evidence="2 3" key="1">
    <citation type="submission" date="2014-12" db="EMBL/GenBank/DDBJ databases">
        <title>Reclassification of Actinobacillus muris as Muribacter muris.</title>
        <authorList>
            <person name="Christensen H."/>
            <person name="Nicklas W."/>
            <person name="Bisgaard M."/>
        </authorList>
    </citation>
    <scope>NUCLEOTIDE SEQUENCE [LARGE SCALE GENOMIC DNA]</scope>
    <source>
        <strain evidence="2 3">Ackerman80-443D</strain>
    </source>
</reference>
<accession>A0A0J5S281</accession>
<dbReference type="PATRIC" id="fig|67855.3.peg.1907"/>
<evidence type="ECO:0000256" key="1">
    <source>
        <dbReference type="SAM" id="Phobius"/>
    </source>
</evidence>
<dbReference type="AlphaFoldDB" id="A0A0J5S281"/>
<keyword evidence="1" id="KW-1133">Transmembrane helix</keyword>
<proteinExistence type="predicted"/>
<sequence length="93" mass="10293">MTQTKKYELLKDDTKEYLGRTLYRIKALASFGVVTAGTLGGYIESEKNLDQSGNAWVYGNARVFGNARVSGDAKIHRNAWVYGNAEVFGNARV</sequence>
<comment type="caution">
    <text evidence="2">The sequence shown here is derived from an EMBL/GenBank/DDBJ whole genome shotgun (WGS) entry which is preliminary data.</text>
</comment>
<evidence type="ECO:0000313" key="3">
    <source>
        <dbReference type="Proteomes" id="UP000036270"/>
    </source>
</evidence>